<gene>
    <name evidence="1" type="ORF">SAMN06265379_104285</name>
</gene>
<organism evidence="1 2">
    <name type="scientific">Saccharicrinis carchari</name>
    <dbReference type="NCBI Taxonomy" id="1168039"/>
    <lineage>
        <taxon>Bacteria</taxon>
        <taxon>Pseudomonadati</taxon>
        <taxon>Bacteroidota</taxon>
        <taxon>Bacteroidia</taxon>
        <taxon>Marinilabiliales</taxon>
        <taxon>Marinilabiliaceae</taxon>
        <taxon>Saccharicrinis</taxon>
    </lineage>
</organism>
<reference evidence="1 2" key="1">
    <citation type="submission" date="2017-05" db="EMBL/GenBank/DDBJ databases">
        <authorList>
            <person name="Varghese N."/>
            <person name="Submissions S."/>
        </authorList>
    </citation>
    <scope>NUCLEOTIDE SEQUENCE [LARGE SCALE GENOMIC DNA]</scope>
    <source>
        <strain evidence="1 2">DSM 27040</strain>
    </source>
</reference>
<evidence type="ECO:0000313" key="1">
    <source>
        <dbReference type="EMBL" id="SMO67092.1"/>
    </source>
</evidence>
<name>A0A521D641_SACCC</name>
<accession>A0A521D641</accession>
<dbReference type="Proteomes" id="UP000319040">
    <property type="component" value="Unassembled WGS sequence"/>
</dbReference>
<dbReference type="AlphaFoldDB" id="A0A521D641"/>
<sequence length="61" mass="6849">MKISFLTECKLNSVRCLFCVFKLTHIFSLNQFLKAYSGSDHVLSRVAEVRAANAAARINQS</sequence>
<dbReference type="EMBL" id="FXTB01000004">
    <property type="protein sequence ID" value="SMO67092.1"/>
    <property type="molecule type" value="Genomic_DNA"/>
</dbReference>
<keyword evidence="2" id="KW-1185">Reference proteome</keyword>
<evidence type="ECO:0000313" key="2">
    <source>
        <dbReference type="Proteomes" id="UP000319040"/>
    </source>
</evidence>
<protein>
    <submittedName>
        <fullName evidence="1">Uncharacterized protein</fullName>
    </submittedName>
</protein>
<proteinExistence type="predicted"/>